<name>A0A9P1GAP5_9DINO</name>
<reference evidence="2 3" key="2">
    <citation type="submission" date="2024-05" db="EMBL/GenBank/DDBJ databases">
        <authorList>
            <person name="Chen Y."/>
            <person name="Shah S."/>
            <person name="Dougan E. K."/>
            <person name="Thang M."/>
            <person name="Chan C."/>
        </authorList>
    </citation>
    <scope>NUCLEOTIDE SEQUENCE [LARGE SCALE GENOMIC DNA]</scope>
</reference>
<dbReference type="Proteomes" id="UP001152797">
    <property type="component" value="Unassembled WGS sequence"/>
</dbReference>
<dbReference type="AlphaFoldDB" id="A0A9P1GAP5"/>
<evidence type="ECO:0000313" key="1">
    <source>
        <dbReference type="EMBL" id="CAI4007166.1"/>
    </source>
</evidence>
<organism evidence="1">
    <name type="scientific">Cladocopium goreaui</name>
    <dbReference type="NCBI Taxonomy" id="2562237"/>
    <lineage>
        <taxon>Eukaryota</taxon>
        <taxon>Sar</taxon>
        <taxon>Alveolata</taxon>
        <taxon>Dinophyceae</taxon>
        <taxon>Suessiales</taxon>
        <taxon>Symbiodiniaceae</taxon>
        <taxon>Cladocopium</taxon>
    </lineage>
</organism>
<protein>
    <submittedName>
        <fullName evidence="1">Uncharacterized protein</fullName>
    </submittedName>
</protein>
<keyword evidence="3" id="KW-1185">Reference proteome</keyword>
<sequence>MVAHMSRKRDRSGGQRQRLRRMLQEEQLNCQSVLCTWLLSMFAWGHFSVQRVQKISALAMKDLKSAETSETIWNDLETLSKLGTEGLYANKMHTELMGKCKGLSNLPEPYPVDIQYAPPLGMQKQDVFLPHEVFSAIYHKYPQTWQKTMVPSQAHLERFWTVTDGHPTLVNSPLKECPSYKTKTVPILLHGDGVPIVGIGKGWSKIATVFSWASMLTSSGTKESMKFIWGAFDKLCKKDGEGTDGTFSTFFKVLVWSLQSLYSGKWPHRDHNGHLFPSSSWRGKLAGQDLAAGFTGYLFSVIGDMDYFSSILQLPHFSWAKGPCALCKCTLGGVTTWTDFRKTAAWLGTRWSKADWFNFEARSMNPLFNELPGQSCHTVSLDLMHCKYLGHDMYFFGSVLTLLCQYLLPGSEEQNLKRCWDFLKRFYKEHSIPSPYRYLTKISMFIRKKKFPKLRGKASEAHAVLEIAILSRHINPRTTWCFRGEDMMQKKFVYQRAFGAIPTRLPETFVISRAQAMDVLCDRDEHKFYNGCPWQRKEDHSAGFHERSRFQWGSSDLTYQVLVFLDRLFMAGLKLYGEDHRDVFENPEDFFVRMLRHEGYRVEDQKIWLVDESSGWWEEKKPCGLNLKEAFDLLHDVKLKDIMQQWVEPNAPSLQWQ</sequence>
<reference evidence="1" key="1">
    <citation type="submission" date="2022-10" db="EMBL/GenBank/DDBJ databases">
        <authorList>
            <person name="Chen Y."/>
            <person name="Dougan E. K."/>
            <person name="Chan C."/>
            <person name="Rhodes N."/>
            <person name="Thang M."/>
        </authorList>
    </citation>
    <scope>NUCLEOTIDE SEQUENCE</scope>
</reference>
<dbReference type="EMBL" id="CAMXCT030003982">
    <property type="protein sequence ID" value="CAL4794478.1"/>
    <property type="molecule type" value="Genomic_DNA"/>
</dbReference>
<dbReference type="EMBL" id="CAMXCT010003982">
    <property type="protein sequence ID" value="CAI4007166.1"/>
    <property type="molecule type" value="Genomic_DNA"/>
</dbReference>
<evidence type="ECO:0000313" key="2">
    <source>
        <dbReference type="EMBL" id="CAL4794478.1"/>
    </source>
</evidence>
<dbReference type="OrthoDB" id="407597at2759"/>
<comment type="caution">
    <text evidence="1">The sequence shown here is derived from an EMBL/GenBank/DDBJ whole genome shotgun (WGS) entry which is preliminary data.</text>
</comment>
<gene>
    <name evidence="1" type="ORF">C1SCF055_LOCUS32737</name>
</gene>
<accession>A0A9P1GAP5</accession>
<evidence type="ECO:0000313" key="3">
    <source>
        <dbReference type="Proteomes" id="UP001152797"/>
    </source>
</evidence>
<dbReference type="EMBL" id="CAMXCT020003982">
    <property type="protein sequence ID" value="CAL1160541.1"/>
    <property type="molecule type" value="Genomic_DNA"/>
</dbReference>
<proteinExistence type="predicted"/>